<feature type="region of interest" description="Disordered" evidence="1">
    <location>
        <begin position="26"/>
        <end position="75"/>
    </location>
</feature>
<accession>A0A9E7SWE4</accession>
<dbReference type="Proteomes" id="UP001056855">
    <property type="component" value="Chromosome"/>
</dbReference>
<dbReference type="GeneID" id="73291413"/>
<gene>
    <name evidence="2" type="ORF">NGM29_15165</name>
</gene>
<protein>
    <submittedName>
        <fullName evidence="2">Uncharacterized protein</fullName>
    </submittedName>
</protein>
<dbReference type="AlphaFoldDB" id="A0A9E7SWE4"/>
<sequence>MDAHRRHVLAMLGAASTLLAGCSDLADEADQSLEPNDDEDSEESNADDGTDGADEDEIDETDEETTPAWLEGGELPSYASVLPSADALADDETTPREYFFTAVDLATIVGTLDDDPGEGTVPDDPFLQNPIAVVSLGIYGLFALGSSPIAQVQAEAEGESDDAALVYVDGAYALYGAYDLETARSGLEAEGYELQAEAEDGADDFVVFADDASSEVVGVTDDAFVYAFGADQARSLAVVSAIVETNVGSQSPAHESDTTLETLLRAGANTGITSCLAGAGESLTDLEPGDQVQEDDVAFDFSPFEGATGVVQGLQLAESESNARVIVTYESETAVDVERLESGLGGEARSFDLETGGSAALVTAVYGTDPIEE</sequence>
<evidence type="ECO:0000313" key="2">
    <source>
        <dbReference type="EMBL" id="UTF53098.1"/>
    </source>
</evidence>
<evidence type="ECO:0000256" key="1">
    <source>
        <dbReference type="SAM" id="MobiDB-lite"/>
    </source>
</evidence>
<dbReference type="PROSITE" id="PS51257">
    <property type="entry name" value="PROKAR_LIPOPROTEIN"/>
    <property type="match status" value="1"/>
</dbReference>
<proteinExistence type="predicted"/>
<reference evidence="2" key="1">
    <citation type="submission" date="2022-06" db="EMBL/GenBank/DDBJ databases">
        <title>Diverse halophilic archaea isolated from saline environments.</title>
        <authorList>
            <person name="Cui H.-L."/>
        </authorList>
    </citation>
    <scope>NUCLEOTIDE SEQUENCE</scope>
    <source>
        <strain evidence="2">WLHS1</strain>
    </source>
</reference>
<evidence type="ECO:0000313" key="3">
    <source>
        <dbReference type="Proteomes" id="UP001056855"/>
    </source>
</evidence>
<organism evidence="2 3">
    <name type="scientific">Natronosalvus rutilus</name>
    <dbReference type="NCBI Taxonomy" id="2953753"/>
    <lineage>
        <taxon>Archaea</taxon>
        <taxon>Methanobacteriati</taxon>
        <taxon>Methanobacteriota</taxon>
        <taxon>Stenosarchaea group</taxon>
        <taxon>Halobacteria</taxon>
        <taxon>Halobacteriales</taxon>
        <taxon>Natrialbaceae</taxon>
        <taxon>Natronosalvus</taxon>
    </lineage>
</organism>
<dbReference type="RefSeq" id="WP_254157256.1">
    <property type="nucleotide sequence ID" value="NZ_CP100355.1"/>
</dbReference>
<dbReference type="KEGG" id="sawl:NGM29_15165"/>
<name>A0A9E7SWE4_9EURY</name>
<dbReference type="EMBL" id="CP100355">
    <property type="protein sequence ID" value="UTF53098.1"/>
    <property type="molecule type" value="Genomic_DNA"/>
</dbReference>
<feature type="compositionally biased region" description="Acidic residues" evidence="1">
    <location>
        <begin position="26"/>
        <end position="65"/>
    </location>
</feature>
<keyword evidence="3" id="KW-1185">Reference proteome</keyword>